<organism evidence="5 6">
    <name type="scientific">Brevibacillus fluminis</name>
    <dbReference type="NCBI Taxonomy" id="511487"/>
    <lineage>
        <taxon>Bacteria</taxon>
        <taxon>Bacillati</taxon>
        <taxon>Bacillota</taxon>
        <taxon>Bacilli</taxon>
        <taxon>Bacillales</taxon>
        <taxon>Paenibacillaceae</taxon>
        <taxon>Brevibacillus</taxon>
    </lineage>
</organism>
<feature type="domain" description="HTH marR-type" evidence="4">
    <location>
        <begin position="1"/>
        <end position="143"/>
    </location>
</feature>
<evidence type="ECO:0000259" key="4">
    <source>
        <dbReference type="PROSITE" id="PS50995"/>
    </source>
</evidence>
<dbReference type="PROSITE" id="PS50995">
    <property type="entry name" value="HTH_MARR_2"/>
    <property type="match status" value="1"/>
</dbReference>
<dbReference type="Gene3D" id="1.10.10.10">
    <property type="entry name" value="Winged helix-like DNA-binding domain superfamily/Winged helix DNA-binding domain"/>
    <property type="match status" value="1"/>
</dbReference>
<accession>A0A3M8D9F5</accession>
<dbReference type="SUPFAM" id="SSF46785">
    <property type="entry name" value="Winged helix' DNA-binding domain"/>
    <property type="match status" value="1"/>
</dbReference>
<dbReference type="SMART" id="SM00347">
    <property type="entry name" value="HTH_MARR"/>
    <property type="match status" value="1"/>
</dbReference>
<dbReference type="Proteomes" id="UP000271031">
    <property type="component" value="Unassembled WGS sequence"/>
</dbReference>
<keyword evidence="3" id="KW-0804">Transcription</keyword>
<sequence length="148" mass="16644">MEVWFMTVPGDMAALISHGFSEIYYHCHPPFTVPLTHQAVRALQFIGMNGVVTVSDVAQHLSCAHNTASEVLRRLDEKGLVSRQRSREDERTVQISLTESGHHSLAEHTGLDTEKLAHCLNKMSVDEREQVANGFEILRKFMKSVGEE</sequence>
<evidence type="ECO:0000313" key="6">
    <source>
        <dbReference type="Proteomes" id="UP000271031"/>
    </source>
</evidence>
<reference evidence="5 6" key="1">
    <citation type="submission" date="2018-10" db="EMBL/GenBank/DDBJ databases">
        <title>Phylogenomics of Brevibacillus.</title>
        <authorList>
            <person name="Dunlap C."/>
        </authorList>
    </citation>
    <scope>NUCLEOTIDE SEQUENCE [LARGE SCALE GENOMIC DNA]</scope>
    <source>
        <strain evidence="5 6">JCM 15716</strain>
    </source>
</reference>
<dbReference type="GO" id="GO:0003700">
    <property type="term" value="F:DNA-binding transcription factor activity"/>
    <property type="evidence" value="ECO:0007669"/>
    <property type="project" value="InterPro"/>
</dbReference>
<evidence type="ECO:0000313" key="5">
    <source>
        <dbReference type="EMBL" id="RNB84656.1"/>
    </source>
</evidence>
<dbReference type="GO" id="GO:0003677">
    <property type="term" value="F:DNA binding"/>
    <property type="evidence" value="ECO:0007669"/>
    <property type="project" value="UniProtKB-KW"/>
</dbReference>
<keyword evidence="1" id="KW-0805">Transcription regulation</keyword>
<evidence type="ECO:0000256" key="3">
    <source>
        <dbReference type="ARBA" id="ARBA00023163"/>
    </source>
</evidence>
<dbReference type="PANTHER" id="PTHR42756">
    <property type="entry name" value="TRANSCRIPTIONAL REGULATOR, MARR"/>
    <property type="match status" value="1"/>
</dbReference>
<evidence type="ECO:0000256" key="2">
    <source>
        <dbReference type="ARBA" id="ARBA00023125"/>
    </source>
</evidence>
<dbReference type="InterPro" id="IPR036388">
    <property type="entry name" value="WH-like_DNA-bd_sf"/>
</dbReference>
<keyword evidence="6" id="KW-1185">Reference proteome</keyword>
<dbReference type="Pfam" id="PF12802">
    <property type="entry name" value="MarR_2"/>
    <property type="match status" value="1"/>
</dbReference>
<protein>
    <submittedName>
        <fullName evidence="5">MarR family transcriptional regulator</fullName>
    </submittedName>
</protein>
<evidence type="ECO:0000256" key="1">
    <source>
        <dbReference type="ARBA" id="ARBA00023015"/>
    </source>
</evidence>
<keyword evidence="2" id="KW-0238">DNA-binding</keyword>
<dbReference type="PANTHER" id="PTHR42756:SF1">
    <property type="entry name" value="TRANSCRIPTIONAL REPRESSOR OF EMRAB OPERON"/>
    <property type="match status" value="1"/>
</dbReference>
<dbReference type="InterPro" id="IPR000835">
    <property type="entry name" value="HTH_MarR-typ"/>
</dbReference>
<dbReference type="EMBL" id="RHHQ01000017">
    <property type="protein sequence ID" value="RNB84656.1"/>
    <property type="molecule type" value="Genomic_DNA"/>
</dbReference>
<dbReference type="InterPro" id="IPR036390">
    <property type="entry name" value="WH_DNA-bd_sf"/>
</dbReference>
<dbReference type="OrthoDB" id="2608936at2"/>
<gene>
    <name evidence="5" type="ORF">EDM56_21365</name>
</gene>
<name>A0A3M8D9F5_9BACL</name>
<comment type="caution">
    <text evidence="5">The sequence shown here is derived from an EMBL/GenBank/DDBJ whole genome shotgun (WGS) entry which is preliminary data.</text>
</comment>
<proteinExistence type="predicted"/>
<dbReference type="AlphaFoldDB" id="A0A3M8D9F5"/>